<evidence type="ECO:0000256" key="1">
    <source>
        <dbReference type="ARBA" id="ARBA00007734"/>
    </source>
</evidence>
<accession>A0A411YJE2</accession>
<dbReference type="GO" id="GO:0008933">
    <property type="term" value="F:peptidoglycan lytic transglycosylase activity"/>
    <property type="evidence" value="ECO:0007669"/>
    <property type="project" value="InterPro"/>
</dbReference>
<feature type="chain" id="PRO_5039523260" evidence="3">
    <location>
        <begin position="18"/>
        <end position="264"/>
    </location>
</feature>
<dbReference type="PANTHER" id="PTHR37423:SF2">
    <property type="entry name" value="MEMBRANE-BOUND LYTIC MUREIN TRANSGLYCOSYLASE C"/>
    <property type="match status" value="1"/>
</dbReference>
<gene>
    <name evidence="5" type="ORF">ER308_17970</name>
</gene>
<feature type="compositionally biased region" description="Basic and acidic residues" evidence="2">
    <location>
        <begin position="24"/>
        <end position="37"/>
    </location>
</feature>
<dbReference type="OrthoDB" id="5244690at2"/>
<dbReference type="Proteomes" id="UP000291469">
    <property type="component" value="Chromosome"/>
</dbReference>
<keyword evidence="3" id="KW-0732">Signal</keyword>
<name>A0A411YJE2_9ACTN</name>
<reference evidence="5 6" key="1">
    <citation type="submission" date="2019-01" db="EMBL/GenBank/DDBJ databases">
        <title>Egibacter rhizosphaerae EGI 80759T.</title>
        <authorList>
            <person name="Chen D.-D."/>
            <person name="Tian Y."/>
            <person name="Jiao J.-Y."/>
            <person name="Zhang X.-T."/>
            <person name="Zhang Y.-G."/>
            <person name="Zhang Y."/>
            <person name="Xiao M."/>
            <person name="Shu W.-S."/>
            <person name="Li W.-J."/>
        </authorList>
    </citation>
    <scope>NUCLEOTIDE SEQUENCE [LARGE SCALE GENOMIC DNA]</scope>
    <source>
        <strain evidence="5 6">EGI 80759</strain>
    </source>
</reference>
<dbReference type="InterPro" id="IPR008258">
    <property type="entry name" value="Transglycosylase_SLT_dom_1"/>
</dbReference>
<comment type="similarity">
    <text evidence="1">Belongs to the transglycosylase Slt family.</text>
</comment>
<dbReference type="KEGG" id="erz:ER308_17970"/>
<feature type="region of interest" description="Disordered" evidence="2">
    <location>
        <begin position="24"/>
        <end position="102"/>
    </location>
</feature>
<dbReference type="InterPro" id="IPR000189">
    <property type="entry name" value="Transglyc_AS"/>
</dbReference>
<feature type="signal peptide" evidence="3">
    <location>
        <begin position="1"/>
        <end position="17"/>
    </location>
</feature>
<dbReference type="RefSeq" id="WP_131156264.1">
    <property type="nucleotide sequence ID" value="NZ_CP036402.1"/>
</dbReference>
<dbReference type="PROSITE" id="PS00922">
    <property type="entry name" value="TRANSGLYCOSYLASE"/>
    <property type="match status" value="1"/>
</dbReference>
<dbReference type="Gene3D" id="1.10.530.10">
    <property type="match status" value="1"/>
</dbReference>
<evidence type="ECO:0000256" key="2">
    <source>
        <dbReference type="SAM" id="MobiDB-lite"/>
    </source>
</evidence>
<dbReference type="EMBL" id="CP036402">
    <property type="protein sequence ID" value="QBI21271.1"/>
    <property type="molecule type" value="Genomic_DNA"/>
</dbReference>
<dbReference type="GO" id="GO:0016020">
    <property type="term" value="C:membrane"/>
    <property type="evidence" value="ECO:0007669"/>
    <property type="project" value="InterPro"/>
</dbReference>
<keyword evidence="6" id="KW-1185">Reference proteome</keyword>
<dbReference type="PANTHER" id="PTHR37423">
    <property type="entry name" value="SOLUBLE LYTIC MUREIN TRANSGLYCOSYLASE-RELATED"/>
    <property type="match status" value="1"/>
</dbReference>
<protein>
    <submittedName>
        <fullName evidence="5">Lytic transglycosylase domain-containing protein</fullName>
    </submittedName>
</protein>
<dbReference type="InterPro" id="IPR023346">
    <property type="entry name" value="Lysozyme-like_dom_sf"/>
</dbReference>
<dbReference type="Pfam" id="PF01464">
    <property type="entry name" value="SLT"/>
    <property type="match status" value="1"/>
</dbReference>
<dbReference type="GO" id="GO:0000270">
    <property type="term" value="P:peptidoglycan metabolic process"/>
    <property type="evidence" value="ECO:0007669"/>
    <property type="project" value="InterPro"/>
</dbReference>
<dbReference type="AlphaFoldDB" id="A0A411YJE2"/>
<evidence type="ECO:0000259" key="4">
    <source>
        <dbReference type="Pfam" id="PF01464"/>
    </source>
</evidence>
<sequence>MAVAVLAVGLLASAAQWHTTAADAHEESGFAHGEARSNVEAALEPPSSTMRDLPARSPTTADAHITAANDPEVREEEEEEEEPEPAEDPGTPVSSPPIDNLDPDELVREAAAQAAERREPDEDDPLEAALAERGRVVDAIETAAEAQSTEPELALALAWHESRFDPRAVSHAGAVGVLQVKPRTAQAMAEHLDEPLDPTVPIDNAHAGLAFLQKMIDDKGGLADALVAYNQGPAALREHGAYPQAEQFSTDVRASRDQLREVDW</sequence>
<evidence type="ECO:0000313" key="6">
    <source>
        <dbReference type="Proteomes" id="UP000291469"/>
    </source>
</evidence>
<feature type="compositionally biased region" description="Acidic residues" evidence="2">
    <location>
        <begin position="73"/>
        <end position="87"/>
    </location>
</feature>
<feature type="domain" description="Transglycosylase SLT" evidence="4">
    <location>
        <begin position="139"/>
        <end position="248"/>
    </location>
</feature>
<dbReference type="SUPFAM" id="SSF53955">
    <property type="entry name" value="Lysozyme-like"/>
    <property type="match status" value="1"/>
</dbReference>
<organism evidence="5 6">
    <name type="scientific">Egibacter rhizosphaerae</name>
    <dbReference type="NCBI Taxonomy" id="1670831"/>
    <lineage>
        <taxon>Bacteria</taxon>
        <taxon>Bacillati</taxon>
        <taxon>Actinomycetota</taxon>
        <taxon>Nitriliruptoria</taxon>
        <taxon>Egibacterales</taxon>
        <taxon>Egibacteraceae</taxon>
        <taxon>Egibacter</taxon>
    </lineage>
</organism>
<proteinExistence type="inferred from homology"/>
<evidence type="ECO:0000256" key="3">
    <source>
        <dbReference type="SAM" id="SignalP"/>
    </source>
</evidence>
<dbReference type="CDD" id="cd00254">
    <property type="entry name" value="LT-like"/>
    <property type="match status" value="1"/>
</dbReference>
<evidence type="ECO:0000313" key="5">
    <source>
        <dbReference type="EMBL" id="QBI21271.1"/>
    </source>
</evidence>